<keyword evidence="1" id="KW-0812">Transmembrane</keyword>
<protein>
    <submittedName>
        <fullName evidence="2">Uncharacterized protein</fullName>
    </submittedName>
</protein>
<evidence type="ECO:0000313" key="2">
    <source>
        <dbReference type="EMBL" id="DAE33124.1"/>
    </source>
</evidence>
<feature type="transmembrane region" description="Helical" evidence="1">
    <location>
        <begin position="6"/>
        <end position="25"/>
    </location>
</feature>
<reference evidence="2" key="1">
    <citation type="journal article" date="2021" name="Proc. Natl. Acad. Sci. U.S.A.">
        <title>A Catalog of Tens of Thousands of Viruses from Human Metagenomes Reveals Hidden Associations with Chronic Diseases.</title>
        <authorList>
            <person name="Tisza M.J."/>
            <person name="Buck C.B."/>
        </authorList>
    </citation>
    <scope>NUCLEOTIDE SEQUENCE</scope>
    <source>
        <strain evidence="2">Ctrcb4</strain>
    </source>
</reference>
<name>A0A8S5RQ20_9VIRU</name>
<keyword evidence="1" id="KW-0472">Membrane</keyword>
<keyword evidence="1" id="KW-1133">Transmembrane helix</keyword>
<dbReference type="EMBL" id="BK059132">
    <property type="protein sequence ID" value="DAE33124.1"/>
    <property type="molecule type" value="Genomic_DNA"/>
</dbReference>
<accession>A0A8S5RQ20</accession>
<proteinExistence type="predicted"/>
<sequence length="29" mass="3439">MMLLYISFYLKCTIFISIFNSLFTLNNTS</sequence>
<evidence type="ECO:0000256" key="1">
    <source>
        <dbReference type="SAM" id="Phobius"/>
    </source>
</evidence>
<organism evidence="2">
    <name type="scientific">virus sp. ctrcb4</name>
    <dbReference type="NCBI Taxonomy" id="2825824"/>
    <lineage>
        <taxon>Viruses</taxon>
    </lineage>
</organism>